<dbReference type="PANTHER" id="PTHR34861:SF10">
    <property type="entry name" value="CYCLASE"/>
    <property type="match status" value="1"/>
</dbReference>
<organism evidence="5 6">
    <name type="scientific">Elsinoe batatas</name>
    <dbReference type="NCBI Taxonomy" id="2601811"/>
    <lineage>
        <taxon>Eukaryota</taxon>
        <taxon>Fungi</taxon>
        <taxon>Dikarya</taxon>
        <taxon>Ascomycota</taxon>
        <taxon>Pezizomycotina</taxon>
        <taxon>Dothideomycetes</taxon>
        <taxon>Dothideomycetidae</taxon>
        <taxon>Myriangiales</taxon>
        <taxon>Elsinoaceae</taxon>
        <taxon>Elsinoe</taxon>
    </lineage>
</organism>
<evidence type="ECO:0000313" key="6">
    <source>
        <dbReference type="Proteomes" id="UP000809789"/>
    </source>
</evidence>
<dbReference type="Pfam" id="PF04199">
    <property type="entry name" value="Cyclase"/>
    <property type="match status" value="1"/>
</dbReference>
<dbReference type="OrthoDB" id="5396at2759"/>
<dbReference type="PRINTS" id="PR00080">
    <property type="entry name" value="SDRFAMILY"/>
</dbReference>
<dbReference type="SUPFAM" id="SSF102198">
    <property type="entry name" value="Putative cyclase"/>
    <property type="match status" value="1"/>
</dbReference>
<dbReference type="Pfam" id="PF00903">
    <property type="entry name" value="Glyoxalase"/>
    <property type="match status" value="1"/>
</dbReference>
<reference evidence="5" key="1">
    <citation type="submission" date="2021-07" db="EMBL/GenBank/DDBJ databases">
        <title>Elsinoe batatas strain:CRI-CJ2 Genome sequencing and assembly.</title>
        <authorList>
            <person name="Huang L."/>
        </authorList>
    </citation>
    <scope>NUCLEOTIDE SEQUENCE</scope>
    <source>
        <strain evidence="5">CRI-CJ2</strain>
    </source>
</reference>
<dbReference type="InterPro" id="IPR002347">
    <property type="entry name" value="SDR_fam"/>
</dbReference>
<dbReference type="SMART" id="SM00822">
    <property type="entry name" value="PKS_KR"/>
    <property type="match status" value="1"/>
</dbReference>
<dbReference type="InterPro" id="IPR020904">
    <property type="entry name" value="Sc_DH/Rdtase_CS"/>
</dbReference>
<dbReference type="InterPro" id="IPR037175">
    <property type="entry name" value="KFase_sf"/>
</dbReference>
<keyword evidence="2" id="KW-0479">Metal-binding</keyword>
<name>A0A8K0LH73_9PEZI</name>
<dbReference type="AlphaFoldDB" id="A0A8K0LH73"/>
<keyword evidence="3" id="KW-0521">NADP</keyword>
<dbReference type="PANTHER" id="PTHR34861">
    <property type="match status" value="1"/>
</dbReference>
<dbReference type="InterPro" id="IPR029068">
    <property type="entry name" value="Glyas_Bleomycin-R_OHBP_Dase"/>
</dbReference>
<proteinExistence type="inferred from homology"/>
<evidence type="ECO:0000256" key="2">
    <source>
        <dbReference type="ARBA" id="ARBA00022723"/>
    </source>
</evidence>
<dbReference type="PROSITE" id="PS51819">
    <property type="entry name" value="VOC"/>
    <property type="match status" value="1"/>
</dbReference>
<dbReference type="Gene3D" id="3.40.50.720">
    <property type="entry name" value="NAD(P)-binding Rossmann-like Domain"/>
    <property type="match status" value="1"/>
</dbReference>
<dbReference type="InterPro" id="IPR036291">
    <property type="entry name" value="NAD(P)-bd_dom_sf"/>
</dbReference>
<comment type="similarity">
    <text evidence="1">Belongs to the Cyclase 1 superfamily.</text>
</comment>
<protein>
    <recommendedName>
        <fullName evidence="4">VOC domain-containing protein</fullName>
    </recommendedName>
</protein>
<sequence>MTKSIRPLRSTLLTRPSSHFQQPCGSSIRLTRTLHNNCLSGASALQDDPATPAKLIRSFSSTSIAQSAPQTGTSVKQSIDRYLTADVKQLLSLEDRVVVITGGGRGIGLALAFAAAEAGAHVAILDAAESPHEHFRELETVCKKTKYYRSDVTNYDKLKSTFDSIAADFGRIDGLITAAGVCPDQPFLERDPASVKRCFEINSLGTYYSAQLATAQMSKQPRLENASGAGSIVMVASIAAHQASLGQYTSDYCSSKGAVLALSRQLAVELAGIGVRVNCLSPGYVMTDMTMDIAETRPGLAKIFNSEPPMKRMADRTELKGGAVFLLSDASSYMTGGELLMTGAINLLTEEVVKTASSEIHIGKSIQLDWPLNNLQFPSFGRKQFQQKVIDLNQSLGDCAFDDEIHINTQSGSQWDSLKHYAAQKEKVFYNGLTYQDAITTKTNGTHNWCDRGGIVGRGILVDMHVRFYENRDGKVPDAWTRSEIPVADVKSALAEQGTVPRQADILMIRSGYVRQHNQASEEQRLIGTCHNSKAIGLKADEETIRWLYDNHFAAHVGDTVAFEAWPPVPGNDFVIHEWSLVWWGTPIGEMWDLEELAAECQKQKRWSFFLTSAPLRVPGGTSSRVLNHIAVSVPSVTDAVAFYRDILGFQLIGDVTHHIKRHDAPDAAIFAIYPSSLNEVKIAYMSTGNGVGFEMFEFVDPKSYTPAETFEYHRGGFFHACVTDADPEGLAEKVVAAGGKRIGSSVDLLGKGIKCLYTADPWGNVIEVLDISFERLATLAAPDER</sequence>
<dbReference type="PROSITE" id="PS00061">
    <property type="entry name" value="ADH_SHORT"/>
    <property type="match status" value="1"/>
</dbReference>
<dbReference type="GO" id="GO:0004061">
    <property type="term" value="F:arylformamidase activity"/>
    <property type="evidence" value="ECO:0007669"/>
    <property type="project" value="InterPro"/>
</dbReference>
<dbReference type="Gene3D" id="3.10.180.10">
    <property type="entry name" value="2,3-Dihydroxybiphenyl 1,2-Dioxygenase, domain 1"/>
    <property type="match status" value="1"/>
</dbReference>
<dbReference type="InterPro" id="IPR007325">
    <property type="entry name" value="KFase/CYL"/>
</dbReference>
<dbReference type="SUPFAM" id="SSF51735">
    <property type="entry name" value="NAD(P)-binding Rossmann-fold domains"/>
    <property type="match status" value="1"/>
</dbReference>
<gene>
    <name evidence="5" type="ORF">KVT40_001218</name>
</gene>
<evidence type="ECO:0000313" key="5">
    <source>
        <dbReference type="EMBL" id="KAG8632078.1"/>
    </source>
</evidence>
<feature type="domain" description="VOC" evidence="4">
    <location>
        <begin position="626"/>
        <end position="772"/>
    </location>
</feature>
<dbReference type="GO" id="GO:0004462">
    <property type="term" value="F:lactoylglutathione lyase activity"/>
    <property type="evidence" value="ECO:0007669"/>
    <property type="project" value="InterPro"/>
</dbReference>
<dbReference type="PROSITE" id="PS00934">
    <property type="entry name" value="GLYOXALASE_I_1"/>
    <property type="match status" value="1"/>
</dbReference>
<keyword evidence="6" id="KW-1185">Reference proteome</keyword>
<dbReference type="FunFam" id="3.40.50.720:FF:000084">
    <property type="entry name" value="Short-chain dehydrogenase reductase"/>
    <property type="match status" value="1"/>
</dbReference>
<evidence type="ECO:0000256" key="3">
    <source>
        <dbReference type="ARBA" id="ARBA00022857"/>
    </source>
</evidence>
<dbReference type="Gene3D" id="3.50.30.50">
    <property type="entry name" value="Putative cyclase"/>
    <property type="match status" value="1"/>
</dbReference>
<dbReference type="GO" id="GO:0046872">
    <property type="term" value="F:metal ion binding"/>
    <property type="evidence" value="ECO:0007669"/>
    <property type="project" value="UniProtKB-KW"/>
</dbReference>
<dbReference type="SUPFAM" id="SSF54593">
    <property type="entry name" value="Glyoxalase/Bleomycin resistance protein/Dihydroxybiphenyl dioxygenase"/>
    <property type="match status" value="1"/>
</dbReference>
<dbReference type="Pfam" id="PF13561">
    <property type="entry name" value="adh_short_C2"/>
    <property type="match status" value="1"/>
</dbReference>
<evidence type="ECO:0000259" key="4">
    <source>
        <dbReference type="PROSITE" id="PS51819"/>
    </source>
</evidence>
<dbReference type="PRINTS" id="PR00081">
    <property type="entry name" value="GDHRDH"/>
</dbReference>
<dbReference type="InterPro" id="IPR057326">
    <property type="entry name" value="KR_dom"/>
</dbReference>
<dbReference type="InterPro" id="IPR004360">
    <property type="entry name" value="Glyas_Fos-R_dOase_dom"/>
</dbReference>
<dbReference type="InterPro" id="IPR037523">
    <property type="entry name" value="VOC_core"/>
</dbReference>
<dbReference type="GO" id="GO:0019441">
    <property type="term" value="P:L-tryptophan catabolic process to kynurenine"/>
    <property type="evidence" value="ECO:0007669"/>
    <property type="project" value="InterPro"/>
</dbReference>
<accession>A0A8K0LH73</accession>
<dbReference type="EMBL" id="JAESVG020000001">
    <property type="protein sequence ID" value="KAG8632078.1"/>
    <property type="molecule type" value="Genomic_DNA"/>
</dbReference>
<dbReference type="Proteomes" id="UP000809789">
    <property type="component" value="Unassembled WGS sequence"/>
</dbReference>
<comment type="caution">
    <text evidence="5">The sequence shown here is derived from an EMBL/GenBank/DDBJ whole genome shotgun (WGS) entry which is preliminary data.</text>
</comment>
<evidence type="ECO:0000256" key="1">
    <source>
        <dbReference type="ARBA" id="ARBA00007865"/>
    </source>
</evidence>
<dbReference type="InterPro" id="IPR018146">
    <property type="entry name" value="Glyoxalase_1_CS"/>
</dbReference>